<evidence type="ECO:0000313" key="1">
    <source>
        <dbReference type="EMBL" id="OJJ64608.1"/>
    </source>
</evidence>
<proteinExistence type="predicted"/>
<protein>
    <submittedName>
        <fullName evidence="1">Uncharacterized protein</fullName>
    </submittedName>
</protein>
<dbReference type="GeneID" id="63761180"/>
<evidence type="ECO:0000313" key="2">
    <source>
        <dbReference type="Proteomes" id="UP000184356"/>
    </source>
</evidence>
<gene>
    <name evidence="1" type="ORF">ASPSYDRAFT_335191</name>
</gene>
<dbReference type="RefSeq" id="XP_040708414.1">
    <property type="nucleotide sequence ID" value="XM_040845107.1"/>
</dbReference>
<name>A0A1L9TZ00_9EURO</name>
<organism evidence="1 2">
    <name type="scientific">Aspergillus sydowii CBS 593.65</name>
    <dbReference type="NCBI Taxonomy" id="1036612"/>
    <lineage>
        <taxon>Eukaryota</taxon>
        <taxon>Fungi</taxon>
        <taxon>Dikarya</taxon>
        <taxon>Ascomycota</taxon>
        <taxon>Pezizomycotina</taxon>
        <taxon>Eurotiomycetes</taxon>
        <taxon>Eurotiomycetidae</taxon>
        <taxon>Eurotiales</taxon>
        <taxon>Aspergillaceae</taxon>
        <taxon>Aspergillus</taxon>
        <taxon>Aspergillus subgen. Nidulantes</taxon>
    </lineage>
</organism>
<dbReference type="Proteomes" id="UP000184356">
    <property type="component" value="Unassembled WGS sequence"/>
</dbReference>
<reference evidence="2" key="1">
    <citation type="journal article" date="2017" name="Genome Biol.">
        <title>Comparative genomics reveals high biological diversity and specific adaptations in the industrially and medically important fungal genus Aspergillus.</title>
        <authorList>
            <person name="de Vries R.P."/>
            <person name="Riley R."/>
            <person name="Wiebenga A."/>
            <person name="Aguilar-Osorio G."/>
            <person name="Amillis S."/>
            <person name="Uchima C.A."/>
            <person name="Anderluh G."/>
            <person name="Asadollahi M."/>
            <person name="Askin M."/>
            <person name="Barry K."/>
            <person name="Battaglia E."/>
            <person name="Bayram O."/>
            <person name="Benocci T."/>
            <person name="Braus-Stromeyer S.A."/>
            <person name="Caldana C."/>
            <person name="Canovas D."/>
            <person name="Cerqueira G.C."/>
            <person name="Chen F."/>
            <person name="Chen W."/>
            <person name="Choi C."/>
            <person name="Clum A."/>
            <person name="Dos Santos R.A."/>
            <person name="Damasio A.R."/>
            <person name="Diallinas G."/>
            <person name="Emri T."/>
            <person name="Fekete E."/>
            <person name="Flipphi M."/>
            <person name="Freyberg S."/>
            <person name="Gallo A."/>
            <person name="Gournas C."/>
            <person name="Habgood R."/>
            <person name="Hainaut M."/>
            <person name="Harispe M.L."/>
            <person name="Henrissat B."/>
            <person name="Hilden K.S."/>
            <person name="Hope R."/>
            <person name="Hossain A."/>
            <person name="Karabika E."/>
            <person name="Karaffa L."/>
            <person name="Karanyi Z."/>
            <person name="Krasevec N."/>
            <person name="Kuo A."/>
            <person name="Kusch H."/>
            <person name="LaButti K."/>
            <person name="Lagendijk E.L."/>
            <person name="Lapidus A."/>
            <person name="Levasseur A."/>
            <person name="Lindquist E."/>
            <person name="Lipzen A."/>
            <person name="Logrieco A.F."/>
            <person name="MacCabe A."/>
            <person name="Maekelae M.R."/>
            <person name="Malavazi I."/>
            <person name="Melin P."/>
            <person name="Meyer V."/>
            <person name="Mielnichuk N."/>
            <person name="Miskei M."/>
            <person name="Molnar A.P."/>
            <person name="Mule G."/>
            <person name="Ngan C.Y."/>
            <person name="Orejas M."/>
            <person name="Orosz E."/>
            <person name="Ouedraogo J.P."/>
            <person name="Overkamp K.M."/>
            <person name="Park H.-S."/>
            <person name="Perrone G."/>
            <person name="Piumi F."/>
            <person name="Punt P.J."/>
            <person name="Ram A.F."/>
            <person name="Ramon A."/>
            <person name="Rauscher S."/>
            <person name="Record E."/>
            <person name="Riano-Pachon D.M."/>
            <person name="Robert V."/>
            <person name="Roehrig J."/>
            <person name="Ruller R."/>
            <person name="Salamov A."/>
            <person name="Salih N.S."/>
            <person name="Samson R.A."/>
            <person name="Sandor E."/>
            <person name="Sanguinetti M."/>
            <person name="Schuetze T."/>
            <person name="Sepcic K."/>
            <person name="Shelest E."/>
            <person name="Sherlock G."/>
            <person name="Sophianopoulou V."/>
            <person name="Squina F.M."/>
            <person name="Sun H."/>
            <person name="Susca A."/>
            <person name="Todd R.B."/>
            <person name="Tsang A."/>
            <person name="Unkles S.E."/>
            <person name="van de Wiele N."/>
            <person name="van Rossen-Uffink D."/>
            <person name="Oliveira J.V."/>
            <person name="Vesth T.C."/>
            <person name="Visser J."/>
            <person name="Yu J.-H."/>
            <person name="Zhou M."/>
            <person name="Andersen M.R."/>
            <person name="Archer D.B."/>
            <person name="Baker S.E."/>
            <person name="Benoit I."/>
            <person name="Brakhage A.A."/>
            <person name="Braus G.H."/>
            <person name="Fischer R."/>
            <person name="Frisvad J.C."/>
            <person name="Goldman G.H."/>
            <person name="Houbraken J."/>
            <person name="Oakley B."/>
            <person name="Pocsi I."/>
            <person name="Scazzocchio C."/>
            <person name="Seiboth B."/>
            <person name="vanKuyk P.A."/>
            <person name="Wortman J."/>
            <person name="Dyer P.S."/>
            <person name="Grigoriev I.V."/>
        </authorList>
    </citation>
    <scope>NUCLEOTIDE SEQUENCE [LARGE SCALE GENOMIC DNA]</scope>
    <source>
        <strain evidence="2">CBS 593.65</strain>
    </source>
</reference>
<dbReference type="VEuPathDB" id="FungiDB:ASPSYDRAFT_335191"/>
<keyword evidence="2" id="KW-1185">Reference proteome</keyword>
<accession>A0A1L9TZ00</accession>
<dbReference type="EMBL" id="KV878582">
    <property type="protein sequence ID" value="OJJ64608.1"/>
    <property type="molecule type" value="Genomic_DNA"/>
</dbReference>
<sequence length="156" mass="17311">MMTKRSHTIPRWDSLGVDDSVAHFAESGLERKVDWRRLGDGLPPGDRRETFPGFRVVSPHFRLLSRGCSVHWLCRSTTHKLPIWVGRGGPLTLGDDLQHPTVWGSSIAYIYGAAGSEVGCCCGMSVLINGSTYYSIPTFPLTNPFAFTFLKRLVLS</sequence>
<dbReference type="AlphaFoldDB" id="A0A1L9TZ00"/>